<feature type="compositionally biased region" description="Polar residues" evidence="1">
    <location>
        <begin position="305"/>
        <end position="344"/>
    </location>
</feature>
<accession>A0AAE1L5C1</accession>
<dbReference type="Proteomes" id="UP001286313">
    <property type="component" value="Unassembled WGS sequence"/>
</dbReference>
<protein>
    <submittedName>
        <fullName evidence="2">Uncharacterized protein</fullName>
    </submittedName>
</protein>
<feature type="region of interest" description="Disordered" evidence="1">
    <location>
        <begin position="1"/>
        <end position="30"/>
    </location>
</feature>
<gene>
    <name evidence="2" type="ORF">Pcinc_000452</name>
</gene>
<keyword evidence="3" id="KW-1185">Reference proteome</keyword>
<proteinExistence type="predicted"/>
<evidence type="ECO:0000256" key="1">
    <source>
        <dbReference type="SAM" id="MobiDB-lite"/>
    </source>
</evidence>
<reference evidence="2" key="1">
    <citation type="submission" date="2023-10" db="EMBL/GenBank/DDBJ databases">
        <title>Genome assemblies of two species of porcelain crab, Petrolisthes cinctipes and Petrolisthes manimaculis (Anomura: Porcellanidae).</title>
        <authorList>
            <person name="Angst P."/>
        </authorList>
    </citation>
    <scope>NUCLEOTIDE SEQUENCE</scope>
    <source>
        <strain evidence="2">PB745_01</strain>
        <tissue evidence="2">Gill</tissue>
    </source>
</reference>
<evidence type="ECO:0000313" key="2">
    <source>
        <dbReference type="EMBL" id="KAK3895837.1"/>
    </source>
</evidence>
<dbReference type="PANTHER" id="PTHR33936">
    <property type="entry name" value="PROTEIN CBG17840"/>
    <property type="match status" value="1"/>
</dbReference>
<comment type="caution">
    <text evidence="2">The sequence shown here is derived from an EMBL/GenBank/DDBJ whole genome shotgun (WGS) entry which is preliminary data.</text>
</comment>
<name>A0AAE1L5C1_PETCI</name>
<dbReference type="EMBL" id="JAWQEG010000030">
    <property type="protein sequence ID" value="KAK3895837.1"/>
    <property type="molecule type" value="Genomic_DNA"/>
</dbReference>
<sequence>MPTRLLATPRESGRDAIGSVSSEEEPDSDQLEECSYEVNSGLGHVILTPPSLHVHKGWGKGGEKKSGDVRINELELELEVEHQPHIRSRECVCLSGTINTIETHKTQHEFTSEKEFLAWKEKKRTEKSQGTCKLGLYCTSSMEVVKADGRIRVTFYTDHHDHELGFPNLVHMVLPKSEKDRIAGMIMQGIEHHKILERVRETSGRNRTSILEKKDIENIIAAYGLSVNQSRHSDNSTSVRLNAQDMKDAGELLYFKDQGKLDPQNTEIPSEEFVLAFMKEGQQLMFSEQLKNTEKLQSGRHKHQPTPNSSSPSVRPSQTPTNSSSFTPQTLLSLSQTVTNTNQRPTVPPSPPRPSSASNHGFRLPVSPCNLSRREGARGTQSFFTLPLLRKHLQEAHDIVVKKVNHEFASEREFMEWKNRLEADVGVNYTLHRGSKKTTLGRAKTYYCRRSGKERLSSPEGSKCAPKSQGTCKLGFFCTSSIEVEIIRGTFKVVYFLDHYSHNLDLPNLVHMKLPKCEKDKVAAQDPFITSSSVYLNLLSVGMITQGISYNKILDRVRETSGGSRASILEKQDILNVARDYGLHQIQSRHPEDSISVRFIVQELKEANELLFFKDQGVIDSENPNIDKKELALGFMKQGQEFWFLNHLTNTETLQVCMDSTHCISQYAG</sequence>
<dbReference type="PANTHER" id="PTHR33936:SF24">
    <property type="entry name" value="C2H2-TYPE DOMAIN-CONTAINING PROTEIN"/>
    <property type="match status" value="1"/>
</dbReference>
<dbReference type="AlphaFoldDB" id="A0AAE1L5C1"/>
<dbReference type="InterPro" id="IPR052797">
    <property type="entry name" value="RegFact_GeneExpr_CellDeath"/>
</dbReference>
<evidence type="ECO:0000313" key="3">
    <source>
        <dbReference type="Proteomes" id="UP001286313"/>
    </source>
</evidence>
<organism evidence="2 3">
    <name type="scientific">Petrolisthes cinctipes</name>
    <name type="common">Flat porcelain crab</name>
    <dbReference type="NCBI Taxonomy" id="88211"/>
    <lineage>
        <taxon>Eukaryota</taxon>
        <taxon>Metazoa</taxon>
        <taxon>Ecdysozoa</taxon>
        <taxon>Arthropoda</taxon>
        <taxon>Crustacea</taxon>
        <taxon>Multicrustacea</taxon>
        <taxon>Malacostraca</taxon>
        <taxon>Eumalacostraca</taxon>
        <taxon>Eucarida</taxon>
        <taxon>Decapoda</taxon>
        <taxon>Pleocyemata</taxon>
        <taxon>Anomura</taxon>
        <taxon>Galatheoidea</taxon>
        <taxon>Porcellanidae</taxon>
        <taxon>Petrolisthes</taxon>
    </lineage>
</organism>
<feature type="region of interest" description="Disordered" evidence="1">
    <location>
        <begin position="293"/>
        <end position="376"/>
    </location>
</feature>